<sequence>MPKSAKRASSSDSYDDAYESEVSADEDYIVQYAGLTLPELHSGKRARPEDEMKLEVLRHALKHGYSANVTPSFNTFKDLVSTIGVAECKGVRRKNQMRSIRIIAQMVQNIVSPSAFPGLIVERSSTTAKHYGRRTLFISEVLLLAVNSALSFGALTDPKAKTDLLEVHAQNDRKFKEVQVEDESDRANGDAHGWGWTKLVDYAMSDYILDNQDGQKTAPASSSDRAASSSTLSSSGRRRPRGVLRSTDDVYGPPEPITEADKDKMHLKYYNIWMETVRTIRREYSGTNDPSSSRYAALPDRIKWTLEFNEGDVERKTHIDYEKWYQKAKAKGVIIDDEE</sequence>
<evidence type="ECO:0000313" key="3">
    <source>
        <dbReference type="Proteomes" id="UP000070133"/>
    </source>
</evidence>
<feature type="compositionally biased region" description="Low complexity" evidence="1">
    <location>
        <begin position="217"/>
        <end position="235"/>
    </location>
</feature>
<evidence type="ECO:0000313" key="2">
    <source>
        <dbReference type="EMBL" id="KXT01091.1"/>
    </source>
</evidence>
<proteinExistence type="predicted"/>
<dbReference type="EMBL" id="LFZN01000062">
    <property type="protein sequence ID" value="KXT01091.1"/>
    <property type="molecule type" value="Genomic_DNA"/>
</dbReference>
<name>A0A139HF50_9PEZI</name>
<feature type="region of interest" description="Disordered" evidence="1">
    <location>
        <begin position="213"/>
        <end position="258"/>
    </location>
</feature>
<accession>A0A139HF50</accession>
<reference evidence="2 3" key="1">
    <citation type="submission" date="2015-07" db="EMBL/GenBank/DDBJ databases">
        <title>Comparative genomics of the Sigatoka disease complex on banana suggests a link between parallel evolutionary changes in Pseudocercospora fijiensis and Pseudocercospora eumusae and increased virulence on the banana host.</title>
        <authorList>
            <person name="Chang T.-C."/>
            <person name="Salvucci A."/>
            <person name="Crous P.W."/>
            <person name="Stergiopoulos I."/>
        </authorList>
    </citation>
    <scope>NUCLEOTIDE SEQUENCE [LARGE SCALE GENOMIC DNA]</scope>
    <source>
        <strain evidence="2 3">CBS 114824</strain>
    </source>
</reference>
<organism evidence="2 3">
    <name type="scientific">Pseudocercospora eumusae</name>
    <dbReference type="NCBI Taxonomy" id="321146"/>
    <lineage>
        <taxon>Eukaryota</taxon>
        <taxon>Fungi</taxon>
        <taxon>Dikarya</taxon>
        <taxon>Ascomycota</taxon>
        <taxon>Pezizomycotina</taxon>
        <taxon>Dothideomycetes</taxon>
        <taxon>Dothideomycetidae</taxon>
        <taxon>Mycosphaerellales</taxon>
        <taxon>Mycosphaerellaceae</taxon>
        <taxon>Pseudocercospora</taxon>
    </lineage>
</organism>
<protein>
    <submittedName>
        <fullName evidence="2">Uncharacterized protein</fullName>
    </submittedName>
</protein>
<dbReference type="Proteomes" id="UP000070133">
    <property type="component" value="Unassembled WGS sequence"/>
</dbReference>
<gene>
    <name evidence="2" type="ORF">AC578_4109</name>
</gene>
<evidence type="ECO:0000256" key="1">
    <source>
        <dbReference type="SAM" id="MobiDB-lite"/>
    </source>
</evidence>
<keyword evidence="3" id="KW-1185">Reference proteome</keyword>
<comment type="caution">
    <text evidence="2">The sequence shown here is derived from an EMBL/GenBank/DDBJ whole genome shotgun (WGS) entry which is preliminary data.</text>
</comment>
<dbReference type="AlphaFoldDB" id="A0A139HF50"/>